<dbReference type="Gene3D" id="3.10.450.30">
    <property type="entry name" value="Microbial ribonucleases"/>
    <property type="match status" value="1"/>
</dbReference>
<evidence type="ECO:0000313" key="3">
    <source>
        <dbReference type="EMBL" id="TID23544.1"/>
    </source>
</evidence>
<organism evidence="3 4">
    <name type="scientific">Venturia nashicola</name>
    <dbReference type="NCBI Taxonomy" id="86259"/>
    <lineage>
        <taxon>Eukaryota</taxon>
        <taxon>Fungi</taxon>
        <taxon>Dikarya</taxon>
        <taxon>Ascomycota</taxon>
        <taxon>Pezizomycotina</taxon>
        <taxon>Dothideomycetes</taxon>
        <taxon>Pleosporomycetidae</taxon>
        <taxon>Venturiales</taxon>
        <taxon>Venturiaceae</taxon>
        <taxon>Venturia</taxon>
    </lineage>
</organism>
<comment type="similarity">
    <text evidence="1">Belongs to the ustYa family.</text>
</comment>
<dbReference type="InterPro" id="IPR021765">
    <property type="entry name" value="UstYa-like"/>
</dbReference>
<dbReference type="PANTHER" id="PTHR33365:SF13">
    <property type="entry name" value="TAT PATHWAY SIGNAL SEQUENCE"/>
    <property type="match status" value="1"/>
</dbReference>
<dbReference type="GO" id="GO:0043386">
    <property type="term" value="P:mycotoxin biosynthetic process"/>
    <property type="evidence" value="ECO:0007669"/>
    <property type="project" value="InterPro"/>
</dbReference>
<keyword evidence="2" id="KW-0732">Signal</keyword>
<gene>
    <name evidence="3" type="ORF">E6O75_ATG03180</name>
</gene>
<dbReference type="EMBL" id="SNSC02000006">
    <property type="protein sequence ID" value="TID23544.1"/>
    <property type="molecule type" value="Genomic_DNA"/>
</dbReference>
<dbReference type="Pfam" id="PF11807">
    <property type="entry name" value="UstYa"/>
    <property type="match status" value="1"/>
</dbReference>
<dbReference type="AlphaFoldDB" id="A0A4Z1PMT8"/>
<evidence type="ECO:0000313" key="4">
    <source>
        <dbReference type="Proteomes" id="UP000298493"/>
    </source>
</evidence>
<keyword evidence="4" id="KW-1185">Reference proteome</keyword>
<dbReference type="Proteomes" id="UP000298493">
    <property type="component" value="Unassembled WGS sequence"/>
</dbReference>
<dbReference type="STRING" id="86259.A0A4Z1PMT8"/>
<sequence>MKPFYVASLILTALTSVHAGVMNVSDQLGALNVSKPLGRIIALPTRSVRCGGNSEYAEVFDPYQIERTALVCLEHVLSNTVVGDNLNQYPKVYHYEDNTVHFPDNLCPHTVKATLVEFPIQRGIFTGGSSWNIPNRIVLKPGRRRRRVLIGLIPVVLDDERFRMGCAILGAGLSTTGDSSRKSHNAVVYQNQRLITDLVSFARSSALSHTSLVTITSPQKNGEIVHLLLPPTSMRTISSASTDRSSPSSLRPTWKLCFPRRQLHVLGDCSCSGFGLASLKNGITFPLRCLNAERDVYILGGGGGGGGGGGAASTLVQAARRATIDLTIGADEVEVQKLINRPYISSLATEDARQDVNLANIQYCMLSPPGVTKGACFRLALIGPRLDAEQMHRGCQFIASCYYGPERPVRQYRDSHQAQWRTPVLKEVGINYGEVLYNGSFFHEQIYRKDPSLEVDAAWKALGADSDSRMDRALRVPESEAQKSGISLDHVRIKAKYGGGYPANVEGLHHLHCLNLLRKGLIYNYPYYKNLGKGPFANGDHVVKVHITHCLDILRQQLMCTVDTGVLGQIWVYPENPEPFVDFNTKHTCKNFEAIRRWAEVRQLPESPPDDFLERPGGGIWGEIP</sequence>
<accession>A0A4Z1PMT8</accession>
<evidence type="ECO:0000256" key="1">
    <source>
        <dbReference type="ARBA" id="ARBA00035112"/>
    </source>
</evidence>
<feature type="signal peptide" evidence="2">
    <location>
        <begin position="1"/>
        <end position="19"/>
    </location>
</feature>
<dbReference type="PANTHER" id="PTHR33365">
    <property type="entry name" value="YALI0B05434P"/>
    <property type="match status" value="1"/>
</dbReference>
<name>A0A4Z1PMT8_9PEZI</name>
<proteinExistence type="inferred from homology"/>
<evidence type="ECO:0000256" key="2">
    <source>
        <dbReference type="SAM" id="SignalP"/>
    </source>
</evidence>
<comment type="caution">
    <text evidence="3">The sequence shown here is derived from an EMBL/GenBank/DDBJ whole genome shotgun (WGS) entry which is preliminary data.</text>
</comment>
<feature type="chain" id="PRO_5021329242" evidence="2">
    <location>
        <begin position="20"/>
        <end position="625"/>
    </location>
</feature>
<reference evidence="3 4" key="1">
    <citation type="submission" date="2019-04" db="EMBL/GenBank/DDBJ databases">
        <title>High contiguity whole genome sequence and gene annotation resource for two Venturia nashicola isolates.</title>
        <authorList>
            <person name="Prokchorchik M."/>
            <person name="Won K."/>
            <person name="Lee Y."/>
            <person name="Choi E.D."/>
            <person name="Segonzac C."/>
            <person name="Sohn K.H."/>
        </authorList>
    </citation>
    <scope>NUCLEOTIDE SEQUENCE [LARGE SCALE GENOMIC DNA]</scope>
    <source>
        <strain evidence="3 4">PRI2</strain>
    </source>
</reference>
<protein>
    <submittedName>
        <fullName evidence="3">Tat pathway signal sequence</fullName>
    </submittedName>
</protein>